<dbReference type="GO" id="GO:0003700">
    <property type="term" value="F:DNA-binding transcription factor activity"/>
    <property type="evidence" value="ECO:0007669"/>
    <property type="project" value="UniProtKB-UniRule"/>
</dbReference>
<proteinExistence type="predicted"/>
<evidence type="ECO:0000256" key="7">
    <source>
        <dbReference type="ARBA" id="ARBA00023242"/>
    </source>
</evidence>
<keyword evidence="1 9" id="KW-0479">Metal-binding</keyword>
<keyword evidence="13" id="KW-1185">Reference proteome</keyword>
<name>A0AAD8JGW3_9APIA</name>
<dbReference type="InterPro" id="IPR003851">
    <property type="entry name" value="Znf_Dof"/>
</dbReference>
<comment type="caution">
    <text evidence="12">The sequence shown here is derived from an EMBL/GenBank/DDBJ whole genome shotgun (WGS) entry which is preliminary data.</text>
</comment>
<keyword evidence="2 8" id="KW-0863">Zinc-finger</keyword>
<dbReference type="AlphaFoldDB" id="A0AAD8JGW3"/>
<comment type="function">
    <text evidence="9">Transcription factor that binds specifically to a 5'-AA[AG]G-3' consensus core sequence.</text>
</comment>
<accession>A0AAD8JGW3</accession>
<keyword evidence="4 9" id="KW-0805">Transcription regulation</keyword>
<evidence type="ECO:0000256" key="10">
    <source>
        <dbReference type="SAM" id="MobiDB-lite"/>
    </source>
</evidence>
<reference evidence="12" key="2">
    <citation type="submission" date="2023-05" db="EMBL/GenBank/DDBJ databases">
        <authorList>
            <person name="Schelkunov M.I."/>
        </authorList>
    </citation>
    <scope>NUCLEOTIDE SEQUENCE</scope>
    <source>
        <strain evidence="12">Hsosn_3</strain>
        <tissue evidence="12">Leaf</tissue>
    </source>
</reference>
<evidence type="ECO:0000313" key="12">
    <source>
        <dbReference type="EMBL" id="KAK1404167.1"/>
    </source>
</evidence>
<evidence type="ECO:0000256" key="6">
    <source>
        <dbReference type="ARBA" id="ARBA00023163"/>
    </source>
</evidence>
<feature type="region of interest" description="Disordered" evidence="10">
    <location>
        <begin position="11"/>
        <end position="34"/>
    </location>
</feature>
<dbReference type="GO" id="GO:0003677">
    <property type="term" value="F:DNA binding"/>
    <property type="evidence" value="ECO:0007669"/>
    <property type="project" value="UniProtKB-UniRule"/>
</dbReference>
<keyword evidence="6 9" id="KW-0804">Transcription</keyword>
<dbReference type="GO" id="GO:0005634">
    <property type="term" value="C:nucleus"/>
    <property type="evidence" value="ECO:0007669"/>
    <property type="project" value="UniProtKB-SubCell"/>
</dbReference>
<keyword evidence="5 8" id="KW-0238">DNA-binding</keyword>
<evidence type="ECO:0000256" key="3">
    <source>
        <dbReference type="ARBA" id="ARBA00022833"/>
    </source>
</evidence>
<keyword evidence="3 9" id="KW-0862">Zinc</keyword>
<evidence type="ECO:0000256" key="9">
    <source>
        <dbReference type="RuleBase" id="RU369094"/>
    </source>
</evidence>
<organism evidence="12 13">
    <name type="scientific">Heracleum sosnowskyi</name>
    <dbReference type="NCBI Taxonomy" id="360622"/>
    <lineage>
        <taxon>Eukaryota</taxon>
        <taxon>Viridiplantae</taxon>
        <taxon>Streptophyta</taxon>
        <taxon>Embryophyta</taxon>
        <taxon>Tracheophyta</taxon>
        <taxon>Spermatophyta</taxon>
        <taxon>Magnoliopsida</taxon>
        <taxon>eudicotyledons</taxon>
        <taxon>Gunneridae</taxon>
        <taxon>Pentapetalae</taxon>
        <taxon>asterids</taxon>
        <taxon>campanulids</taxon>
        <taxon>Apiales</taxon>
        <taxon>Apiaceae</taxon>
        <taxon>Apioideae</taxon>
        <taxon>apioid superclade</taxon>
        <taxon>Tordylieae</taxon>
        <taxon>Tordyliinae</taxon>
        <taxon>Heracleum</taxon>
    </lineage>
</organism>
<evidence type="ECO:0000313" key="13">
    <source>
        <dbReference type="Proteomes" id="UP001237642"/>
    </source>
</evidence>
<evidence type="ECO:0000256" key="4">
    <source>
        <dbReference type="ARBA" id="ARBA00023015"/>
    </source>
</evidence>
<sequence>MPADDLIPIQFSNSNKDDKYKSSGNSQKTVAVRPAAEPQRCPRCDSSNTKFCYYNNYNLSQPRYFCKTCRRYWTKGGALRNIPIGGGSRKNKKIYIKSSSSSSRFSSDFLDLAGSSSYLNHIGGFKFSNSDLSPGINFLTTYNSYSKLISPIQHNQQLFITPYGNISRSLPSSSCSSLHNLSGTSSGNFTRFSFPLSSTTGLKQDYVLQYDENTTRSNNIVASSILSLSSINQDLQWKLQQERLDTMMFGGEKNLMNTKVDSSTTSATIHPPMLSIIPQKPQPIRFENLEISSRMKYNDVDQAVGEFMKDGDDGSGNGSLSTEWFFDQNSNCSPVVNQTQTNSNDTVTTGIDQAWCNLINTHNFHSLTTK</sequence>
<comment type="subcellular location">
    <subcellularLocation>
        <location evidence="8 9">Nucleus</location>
    </subcellularLocation>
</comment>
<gene>
    <name evidence="12" type="ORF">POM88_003772</name>
</gene>
<dbReference type="EMBL" id="JAUIZM010000001">
    <property type="protein sequence ID" value="KAK1404167.1"/>
    <property type="molecule type" value="Genomic_DNA"/>
</dbReference>
<protein>
    <recommendedName>
        <fullName evidence="9">Dof zinc finger protein</fullName>
    </recommendedName>
</protein>
<evidence type="ECO:0000256" key="5">
    <source>
        <dbReference type="ARBA" id="ARBA00023125"/>
    </source>
</evidence>
<dbReference type="GO" id="GO:0008270">
    <property type="term" value="F:zinc ion binding"/>
    <property type="evidence" value="ECO:0007669"/>
    <property type="project" value="UniProtKB-KW"/>
</dbReference>
<dbReference type="InterPro" id="IPR045174">
    <property type="entry name" value="Dof"/>
</dbReference>
<evidence type="ECO:0000259" key="11">
    <source>
        <dbReference type="PROSITE" id="PS50884"/>
    </source>
</evidence>
<dbReference type="PROSITE" id="PS01361">
    <property type="entry name" value="ZF_DOF_1"/>
    <property type="match status" value="1"/>
</dbReference>
<dbReference type="Pfam" id="PF02701">
    <property type="entry name" value="Zn_ribbon_Dof"/>
    <property type="match status" value="1"/>
</dbReference>
<dbReference type="PANTHER" id="PTHR31992">
    <property type="entry name" value="DOF ZINC FINGER PROTEIN DOF1.4-RELATED"/>
    <property type="match status" value="1"/>
</dbReference>
<feature type="domain" description="Dof-type" evidence="11">
    <location>
        <begin position="39"/>
        <end position="93"/>
    </location>
</feature>
<evidence type="ECO:0000256" key="2">
    <source>
        <dbReference type="ARBA" id="ARBA00022771"/>
    </source>
</evidence>
<keyword evidence="7 8" id="KW-0539">Nucleus</keyword>
<dbReference type="PROSITE" id="PS50884">
    <property type="entry name" value="ZF_DOF_2"/>
    <property type="match status" value="1"/>
</dbReference>
<reference evidence="12" key="1">
    <citation type="submission" date="2023-02" db="EMBL/GenBank/DDBJ databases">
        <title>Genome of toxic invasive species Heracleum sosnowskyi carries increased number of genes despite the absence of recent whole-genome duplications.</title>
        <authorList>
            <person name="Schelkunov M."/>
            <person name="Shtratnikova V."/>
            <person name="Makarenko M."/>
            <person name="Klepikova A."/>
            <person name="Omelchenko D."/>
            <person name="Novikova G."/>
            <person name="Obukhova E."/>
            <person name="Bogdanov V."/>
            <person name="Penin A."/>
            <person name="Logacheva M."/>
        </authorList>
    </citation>
    <scope>NUCLEOTIDE SEQUENCE</scope>
    <source>
        <strain evidence="12">Hsosn_3</strain>
        <tissue evidence="12">Leaf</tissue>
    </source>
</reference>
<evidence type="ECO:0000256" key="8">
    <source>
        <dbReference type="PROSITE-ProRule" id="PRU00071"/>
    </source>
</evidence>
<dbReference type="Proteomes" id="UP001237642">
    <property type="component" value="Unassembled WGS sequence"/>
</dbReference>
<evidence type="ECO:0000256" key="1">
    <source>
        <dbReference type="ARBA" id="ARBA00022723"/>
    </source>
</evidence>